<feature type="region of interest" description="Disordered" evidence="1">
    <location>
        <begin position="299"/>
        <end position="334"/>
    </location>
</feature>
<evidence type="ECO:0000313" key="3">
    <source>
        <dbReference type="Proteomes" id="UP001152484"/>
    </source>
</evidence>
<evidence type="ECO:0000313" key="2">
    <source>
        <dbReference type="EMBL" id="CAH9085385.1"/>
    </source>
</evidence>
<feature type="region of interest" description="Disordered" evidence="1">
    <location>
        <begin position="237"/>
        <end position="279"/>
    </location>
</feature>
<dbReference type="AlphaFoldDB" id="A0A9P0Z3G4"/>
<keyword evidence="3" id="KW-1185">Reference proteome</keyword>
<accession>A0A9P0Z3G4</accession>
<feature type="compositionally biased region" description="Polar residues" evidence="1">
    <location>
        <begin position="269"/>
        <end position="279"/>
    </location>
</feature>
<protein>
    <submittedName>
        <fullName evidence="2">Uncharacterized protein</fullName>
    </submittedName>
</protein>
<feature type="compositionally biased region" description="Basic and acidic residues" evidence="1">
    <location>
        <begin position="299"/>
        <end position="320"/>
    </location>
</feature>
<reference evidence="2" key="1">
    <citation type="submission" date="2022-07" db="EMBL/GenBank/DDBJ databases">
        <authorList>
            <person name="Macas J."/>
            <person name="Novak P."/>
            <person name="Neumann P."/>
        </authorList>
    </citation>
    <scope>NUCLEOTIDE SEQUENCE</scope>
</reference>
<sequence>MEIWQPQCRQKLFYDDNVPTNNFWNIPARNPQQEFWNQHYHTRLLSGRRTRKGLSRMCIPFNQYHEPLIWGNTSQQPHRRIWSPELHSSSTSFQPTICKFSGHQRTKHLNTRTSSSYPFHCCTHEHSRRRIWSPELHYSSNPVQPHTTSSYPFDYWAPEHTKPRPVRRSWTHAYHPRANTHNFWYPPGRLVATKNFMRDRRYALQRPPVQPPLQHPQIEEDGWSLVKYKGRRSPHVPLLSLPTPLQKKGGTGSANRYQSLRGEDEIPCSQPSDSEVESESNFLDTQKFCVISNTITERRTKSEPKKSTVKDLGALRRRPENSSVPPLDSSLGPPAIIPTTDNLLEDNNRLTGKAKITWADLLKGSSTDNMDRRGGPDIFPNNPPFAVRLWVKKIGQ</sequence>
<name>A0A9P0Z3G4_CUSEU</name>
<organism evidence="2 3">
    <name type="scientific">Cuscuta europaea</name>
    <name type="common">European dodder</name>
    <dbReference type="NCBI Taxonomy" id="41803"/>
    <lineage>
        <taxon>Eukaryota</taxon>
        <taxon>Viridiplantae</taxon>
        <taxon>Streptophyta</taxon>
        <taxon>Embryophyta</taxon>
        <taxon>Tracheophyta</taxon>
        <taxon>Spermatophyta</taxon>
        <taxon>Magnoliopsida</taxon>
        <taxon>eudicotyledons</taxon>
        <taxon>Gunneridae</taxon>
        <taxon>Pentapetalae</taxon>
        <taxon>asterids</taxon>
        <taxon>lamiids</taxon>
        <taxon>Solanales</taxon>
        <taxon>Convolvulaceae</taxon>
        <taxon>Cuscuteae</taxon>
        <taxon>Cuscuta</taxon>
        <taxon>Cuscuta subgen. Cuscuta</taxon>
    </lineage>
</organism>
<dbReference type="Proteomes" id="UP001152484">
    <property type="component" value="Unassembled WGS sequence"/>
</dbReference>
<gene>
    <name evidence="2" type="ORF">CEURO_LOCUS9365</name>
</gene>
<dbReference type="EMBL" id="CAMAPE010000018">
    <property type="protein sequence ID" value="CAH9085385.1"/>
    <property type="molecule type" value="Genomic_DNA"/>
</dbReference>
<proteinExistence type="predicted"/>
<evidence type="ECO:0000256" key="1">
    <source>
        <dbReference type="SAM" id="MobiDB-lite"/>
    </source>
</evidence>
<dbReference type="OrthoDB" id="10550753at2759"/>
<comment type="caution">
    <text evidence="2">The sequence shown here is derived from an EMBL/GenBank/DDBJ whole genome shotgun (WGS) entry which is preliminary data.</text>
</comment>